<evidence type="ECO:0000256" key="7">
    <source>
        <dbReference type="ARBA" id="ARBA00022958"/>
    </source>
</evidence>
<evidence type="ECO:0000256" key="11">
    <source>
        <dbReference type="ARBA" id="ARBA00023303"/>
    </source>
</evidence>
<comment type="caution">
    <text evidence="14">The sequence shown here is derived from an EMBL/GenBank/DDBJ whole genome shotgun (WGS) entry which is preliminary data.</text>
</comment>
<evidence type="ECO:0000256" key="5">
    <source>
        <dbReference type="ARBA" id="ARBA00022826"/>
    </source>
</evidence>
<dbReference type="Gene3D" id="1.10.287.70">
    <property type="match status" value="1"/>
</dbReference>
<feature type="transmembrane region" description="Helical" evidence="12">
    <location>
        <begin position="56"/>
        <end position="76"/>
    </location>
</feature>
<dbReference type="PANTHER" id="PTHR11537:SF254">
    <property type="entry name" value="POTASSIUM VOLTAGE-GATED CHANNEL PROTEIN SHAB"/>
    <property type="match status" value="1"/>
</dbReference>
<organism evidence="14 15">
    <name type="scientific">Neolewinella antarctica</name>
    <dbReference type="NCBI Taxonomy" id="442734"/>
    <lineage>
        <taxon>Bacteria</taxon>
        <taxon>Pseudomonadati</taxon>
        <taxon>Bacteroidota</taxon>
        <taxon>Saprospiria</taxon>
        <taxon>Saprospirales</taxon>
        <taxon>Lewinellaceae</taxon>
        <taxon>Neolewinella</taxon>
    </lineage>
</organism>
<comment type="subcellular location">
    <subcellularLocation>
        <location evidence="1">Membrane</location>
        <topology evidence="1">Multi-pass membrane protein</topology>
    </subcellularLocation>
</comment>
<proteinExistence type="predicted"/>
<reference evidence="14 15" key="1">
    <citation type="submission" date="2020-03" db="EMBL/GenBank/DDBJ databases">
        <title>Genomic Encyclopedia of Type Strains, Phase IV (KMG-IV): sequencing the most valuable type-strain genomes for metagenomic binning, comparative biology and taxonomic classification.</title>
        <authorList>
            <person name="Goeker M."/>
        </authorList>
    </citation>
    <scope>NUCLEOTIDE SEQUENCE [LARGE SCALE GENOMIC DNA]</scope>
    <source>
        <strain evidence="14 15">DSM 105096</strain>
    </source>
</reference>
<evidence type="ECO:0000256" key="8">
    <source>
        <dbReference type="ARBA" id="ARBA00022989"/>
    </source>
</evidence>
<dbReference type="Proteomes" id="UP000770785">
    <property type="component" value="Unassembled WGS sequence"/>
</dbReference>
<evidence type="ECO:0000256" key="10">
    <source>
        <dbReference type="ARBA" id="ARBA00023136"/>
    </source>
</evidence>
<dbReference type="SUPFAM" id="SSF81324">
    <property type="entry name" value="Voltage-gated potassium channels"/>
    <property type="match status" value="1"/>
</dbReference>
<keyword evidence="4 12" id="KW-0812">Transmembrane</keyword>
<dbReference type="PANTHER" id="PTHR11537">
    <property type="entry name" value="VOLTAGE-GATED POTASSIUM CHANNEL"/>
    <property type="match status" value="1"/>
</dbReference>
<keyword evidence="6" id="KW-0851">Voltage-gated channel</keyword>
<dbReference type="Gene3D" id="1.20.120.350">
    <property type="entry name" value="Voltage-gated potassium channels. Chain C"/>
    <property type="match status" value="1"/>
</dbReference>
<keyword evidence="11 14" id="KW-0407">Ion channel</keyword>
<keyword evidence="5" id="KW-0631">Potassium channel</keyword>
<evidence type="ECO:0000256" key="3">
    <source>
        <dbReference type="ARBA" id="ARBA00022538"/>
    </source>
</evidence>
<dbReference type="RefSeq" id="WP_168036944.1">
    <property type="nucleotide sequence ID" value="NZ_JAATJH010000002.1"/>
</dbReference>
<dbReference type="InterPro" id="IPR028325">
    <property type="entry name" value="VG_K_chnl"/>
</dbReference>
<evidence type="ECO:0000256" key="4">
    <source>
        <dbReference type="ARBA" id="ARBA00022692"/>
    </source>
</evidence>
<accession>A0ABX0XB79</accession>
<dbReference type="Pfam" id="PF00520">
    <property type="entry name" value="Ion_trans"/>
    <property type="match status" value="1"/>
</dbReference>
<evidence type="ECO:0000313" key="15">
    <source>
        <dbReference type="Proteomes" id="UP000770785"/>
    </source>
</evidence>
<evidence type="ECO:0000256" key="2">
    <source>
        <dbReference type="ARBA" id="ARBA00022448"/>
    </source>
</evidence>
<sequence>MAQRRTRDRIHEIIFEADTPTGKYFDIILLVLIVLSVLTVMLESSEQWQRDYGRTFLILEWIFTIIFTIEYVLRLWTTIKPWKYALSFYGIIDLMAILPTYLTIFLSGFGAQAFVIIRVIRLLRVFRIFKLGKFLGEGDQLKMALIASRNKITVFLFAVTLLVIIIGAVMYLIEGGTNEGFSSIPRAVYWAIVTLTTVGYGDITPKTNIGQFLSALVMIIGYAIIAVPTGIVTNEMLNTKAKGHQKNTQACRYCSRDGHDDDAEHCKYCGGLLNEPEEIDS</sequence>
<keyword evidence="9" id="KW-0406">Ion transport</keyword>
<dbReference type="GO" id="GO:0034220">
    <property type="term" value="P:monoatomic ion transmembrane transport"/>
    <property type="evidence" value="ECO:0007669"/>
    <property type="project" value="UniProtKB-KW"/>
</dbReference>
<evidence type="ECO:0000313" key="14">
    <source>
        <dbReference type="EMBL" id="NJC26188.1"/>
    </source>
</evidence>
<feature type="domain" description="Ion transport" evidence="13">
    <location>
        <begin position="23"/>
        <end position="239"/>
    </location>
</feature>
<feature type="transmembrane region" description="Helical" evidence="12">
    <location>
        <begin position="96"/>
        <end position="120"/>
    </location>
</feature>
<keyword evidence="8 12" id="KW-1133">Transmembrane helix</keyword>
<keyword evidence="3" id="KW-0633">Potassium transport</keyword>
<feature type="transmembrane region" description="Helical" evidence="12">
    <location>
        <begin position="152"/>
        <end position="173"/>
    </location>
</feature>
<dbReference type="InterPro" id="IPR027359">
    <property type="entry name" value="Volt_channel_dom_sf"/>
</dbReference>
<keyword evidence="7" id="KW-0630">Potassium</keyword>
<evidence type="ECO:0000256" key="1">
    <source>
        <dbReference type="ARBA" id="ARBA00004141"/>
    </source>
</evidence>
<evidence type="ECO:0000256" key="6">
    <source>
        <dbReference type="ARBA" id="ARBA00022882"/>
    </source>
</evidence>
<feature type="transmembrane region" description="Helical" evidence="12">
    <location>
        <begin position="212"/>
        <end position="232"/>
    </location>
</feature>
<name>A0ABX0XB79_9BACT</name>
<keyword evidence="2" id="KW-0813">Transport</keyword>
<keyword evidence="10 12" id="KW-0472">Membrane</keyword>
<protein>
    <submittedName>
        <fullName evidence="14">Voltage-gated potassium channel</fullName>
    </submittedName>
</protein>
<evidence type="ECO:0000256" key="12">
    <source>
        <dbReference type="SAM" id="Phobius"/>
    </source>
</evidence>
<evidence type="ECO:0000256" key="9">
    <source>
        <dbReference type="ARBA" id="ARBA00023065"/>
    </source>
</evidence>
<dbReference type="PRINTS" id="PR00169">
    <property type="entry name" value="KCHANNEL"/>
</dbReference>
<dbReference type="EMBL" id="JAATJH010000002">
    <property type="protein sequence ID" value="NJC26188.1"/>
    <property type="molecule type" value="Genomic_DNA"/>
</dbReference>
<evidence type="ECO:0000259" key="13">
    <source>
        <dbReference type="Pfam" id="PF00520"/>
    </source>
</evidence>
<dbReference type="InterPro" id="IPR005821">
    <property type="entry name" value="Ion_trans_dom"/>
</dbReference>
<keyword evidence="15" id="KW-1185">Reference proteome</keyword>
<gene>
    <name evidence="14" type="ORF">GGR27_001687</name>
</gene>